<evidence type="ECO:0000313" key="3">
    <source>
        <dbReference type="Proteomes" id="UP001589795"/>
    </source>
</evidence>
<evidence type="ECO:0000313" key="2">
    <source>
        <dbReference type="EMBL" id="MFC0199516.1"/>
    </source>
</evidence>
<dbReference type="Proteomes" id="UP001589795">
    <property type="component" value="Unassembled WGS sequence"/>
</dbReference>
<reference evidence="2 3" key="1">
    <citation type="submission" date="2024-09" db="EMBL/GenBank/DDBJ databases">
        <authorList>
            <person name="Sun Q."/>
            <person name="Mori K."/>
        </authorList>
    </citation>
    <scope>NUCLEOTIDE SEQUENCE [LARGE SCALE GENOMIC DNA]</scope>
    <source>
        <strain evidence="2 3">CCM 7904</strain>
    </source>
</reference>
<proteinExistence type="predicted"/>
<accession>A0ABV6CFK6</accession>
<evidence type="ECO:0000256" key="1">
    <source>
        <dbReference type="SAM" id="Coils"/>
    </source>
</evidence>
<feature type="coiled-coil region" evidence="1">
    <location>
        <begin position="99"/>
        <end position="126"/>
    </location>
</feature>
<organism evidence="2 3">
    <name type="scientific">Paracoccus rhizosphaerae</name>
    <dbReference type="NCBI Taxonomy" id="1133347"/>
    <lineage>
        <taxon>Bacteria</taxon>
        <taxon>Pseudomonadati</taxon>
        <taxon>Pseudomonadota</taxon>
        <taxon>Alphaproteobacteria</taxon>
        <taxon>Rhodobacterales</taxon>
        <taxon>Paracoccaceae</taxon>
        <taxon>Paracoccus</taxon>
    </lineage>
</organism>
<protein>
    <recommendedName>
        <fullName evidence="4">Chaperone modulatory protein CbpM</fullName>
    </recommendedName>
</protein>
<name>A0ABV6CFK6_9RHOB</name>
<comment type="caution">
    <text evidence="2">The sequence shown here is derived from an EMBL/GenBank/DDBJ whole genome shotgun (WGS) entry which is preliminary data.</text>
</comment>
<keyword evidence="1" id="KW-0175">Coiled coil</keyword>
<sequence>MLTFEDHGVRGGIWRGCLRGETAPARVILVQHGEILAEAVPVAERKDAWHLALSLPAEVLTSGVQTLLLKSDDGAPGEDARPDGQVLARLALMAGRPLDADLMAEVATLRAELELVKRELRRFAADHARR</sequence>
<evidence type="ECO:0008006" key="4">
    <source>
        <dbReference type="Google" id="ProtNLM"/>
    </source>
</evidence>
<keyword evidence="3" id="KW-1185">Reference proteome</keyword>
<dbReference type="RefSeq" id="WP_265505954.1">
    <property type="nucleotide sequence ID" value="NZ_JAOTBE010000006.1"/>
</dbReference>
<gene>
    <name evidence="2" type="ORF">ACFFIZ_04100</name>
</gene>
<dbReference type="EMBL" id="JBHLWQ010000043">
    <property type="protein sequence ID" value="MFC0199516.1"/>
    <property type="molecule type" value="Genomic_DNA"/>
</dbReference>